<sequence length="234" mass="24376">MAGISQFRSNAVILAKGQARRLVLPPRNPSSLQHGYKKSVLLALIFSAKLNHIQGLQLRHLGKMKSFSSVSTLLPLALLAGKTLAVGCAQHTFGVCQDNIVHWYDPDDGQICDPHDCGGGRAPPRKDVPGCAFYTGTETLRTEASYMPCFTSGKLVLTTEEPTPTGSSSVPLVTTLTTSTSAVITDGPSVGDEEEEVTTPTTTTATGNGGSVVGAGGSLVRVFAGAVFGVVAFV</sequence>
<accession>A0ABY6SHI3</accession>
<evidence type="ECO:0000313" key="3">
    <source>
        <dbReference type="Proteomes" id="UP000280685"/>
    </source>
</evidence>
<name>A0ABY6SHI3_PODCO</name>
<evidence type="ECO:0000313" key="2">
    <source>
        <dbReference type="EMBL" id="VBB84277.1"/>
    </source>
</evidence>
<feature type="region of interest" description="Disordered" evidence="1">
    <location>
        <begin position="185"/>
        <end position="209"/>
    </location>
</feature>
<reference evidence="2" key="1">
    <citation type="submission" date="2018-02" db="EMBL/GenBank/DDBJ databases">
        <authorList>
            <person name="Silar P."/>
        </authorList>
    </citation>
    <scope>NUCLEOTIDE SEQUENCE [LARGE SCALE GENOMIC DNA]</scope>
    <source>
        <strain evidence="2">T</strain>
    </source>
</reference>
<evidence type="ECO:0000256" key="1">
    <source>
        <dbReference type="SAM" id="MobiDB-lite"/>
    </source>
</evidence>
<dbReference type="EMBL" id="LR026969">
    <property type="protein sequence ID" value="VBB84277.1"/>
    <property type="molecule type" value="Genomic_DNA"/>
</dbReference>
<proteinExistence type="predicted"/>
<gene>
    <name evidence="2" type="ORF">PODCO_606210</name>
</gene>
<dbReference type="Proteomes" id="UP000280685">
    <property type="component" value="Chromosome 6"/>
</dbReference>
<protein>
    <submittedName>
        <fullName evidence="2">Uncharacterized protein</fullName>
    </submittedName>
</protein>
<keyword evidence="3" id="KW-1185">Reference proteome</keyword>
<organism evidence="2 3">
    <name type="scientific">Podospora comata</name>
    <dbReference type="NCBI Taxonomy" id="48703"/>
    <lineage>
        <taxon>Eukaryota</taxon>
        <taxon>Fungi</taxon>
        <taxon>Dikarya</taxon>
        <taxon>Ascomycota</taxon>
        <taxon>Pezizomycotina</taxon>
        <taxon>Sordariomycetes</taxon>
        <taxon>Sordariomycetidae</taxon>
        <taxon>Sordariales</taxon>
        <taxon>Podosporaceae</taxon>
        <taxon>Podospora</taxon>
    </lineage>
</organism>